<organism evidence="5 6">
    <name type="scientific">Niastella koreensis (strain DSM 17620 / KACC 11465 / NBRC 106392 / GR20-10)</name>
    <dbReference type="NCBI Taxonomy" id="700598"/>
    <lineage>
        <taxon>Bacteria</taxon>
        <taxon>Pseudomonadati</taxon>
        <taxon>Bacteroidota</taxon>
        <taxon>Chitinophagia</taxon>
        <taxon>Chitinophagales</taxon>
        <taxon>Chitinophagaceae</taxon>
        <taxon>Niastella</taxon>
    </lineage>
</organism>
<evidence type="ECO:0000256" key="2">
    <source>
        <dbReference type="ARBA" id="ARBA00023125"/>
    </source>
</evidence>
<dbReference type="Pfam" id="PF00589">
    <property type="entry name" value="Phage_integrase"/>
    <property type="match status" value="1"/>
</dbReference>
<dbReference type="OrthoDB" id="892893at2"/>
<dbReference type="GO" id="GO:0006310">
    <property type="term" value="P:DNA recombination"/>
    <property type="evidence" value="ECO:0007669"/>
    <property type="project" value="UniProtKB-KW"/>
</dbReference>
<evidence type="ECO:0000256" key="3">
    <source>
        <dbReference type="ARBA" id="ARBA00023172"/>
    </source>
</evidence>
<dbReference type="InterPro" id="IPR010998">
    <property type="entry name" value="Integrase_recombinase_N"/>
</dbReference>
<evidence type="ECO:0000259" key="4">
    <source>
        <dbReference type="PROSITE" id="PS51898"/>
    </source>
</evidence>
<sequence>MMLEKSVGFLFLLRKPSPFRKGPWLLNLRITVDGIAKELSLKRRWEIGRWDSNKQRAAGTKEDARALNVYIDLILAKAQGARANMIEKEQHITAQGIKDVLSGATERRRMFKLVFEDHNKEMAALVDKKEYSPATLERFTTAKNFFFEFLEIQHKLKDINIHSLNLEIVKGFYLWLRTTRNCNHNSATKYITNVKKIVLLCVKHGWLKSDPWALFDMSLDEVDTVFLTKAQLETLIHKPIENERLSIVRDVFVFSCLTGLAYADISNLKLTELSIGIDGKIWIQKKRKKSKVPFKVPLLARTLEIIEKYKSHPRCIKFGSVLPVLSNSTYNEYLKEIAALCGIDIGLTTHVARHTFATTVTLLNGISLIALRDMLGHKRISQTEHYAKVLPIMISNEMEVLEQKLERGIVKSKIGE</sequence>
<dbReference type="InterPro" id="IPR025269">
    <property type="entry name" value="SAM-like_dom"/>
</dbReference>
<reference evidence="5 6" key="1">
    <citation type="submission" date="2011-12" db="EMBL/GenBank/DDBJ databases">
        <title>The complete genome of Niastella koreensis GR20-10.</title>
        <authorList>
            <consortium name="US DOE Joint Genome Institute (JGI-PGF)"/>
            <person name="Lucas S."/>
            <person name="Han J."/>
            <person name="Lapidus A."/>
            <person name="Bruce D."/>
            <person name="Goodwin L."/>
            <person name="Pitluck S."/>
            <person name="Peters L."/>
            <person name="Kyrpides N."/>
            <person name="Mavromatis K."/>
            <person name="Ivanova N."/>
            <person name="Mikhailova N."/>
            <person name="Davenport K."/>
            <person name="Saunders E."/>
            <person name="Detter J.C."/>
            <person name="Tapia R."/>
            <person name="Han C."/>
            <person name="Land M."/>
            <person name="Hauser L."/>
            <person name="Markowitz V."/>
            <person name="Cheng J.-F."/>
            <person name="Hugenholtz P."/>
            <person name="Woyke T."/>
            <person name="Wu D."/>
            <person name="Tindall B."/>
            <person name="Pomrenke H."/>
            <person name="Brambilla E."/>
            <person name="Klenk H.-P."/>
            <person name="Eisen J.A."/>
        </authorList>
    </citation>
    <scope>NUCLEOTIDE SEQUENCE [LARGE SCALE GENOMIC DNA]</scope>
    <source>
        <strain evidence="6">DSM 17620 / KACC 11465 / NBRC 106392 / GR20-10</strain>
    </source>
</reference>
<protein>
    <submittedName>
        <fullName evidence="5">Integrase family protein</fullName>
    </submittedName>
</protein>
<dbReference type="Proteomes" id="UP000005438">
    <property type="component" value="Chromosome"/>
</dbReference>
<dbReference type="InterPro" id="IPR013762">
    <property type="entry name" value="Integrase-like_cat_sf"/>
</dbReference>
<dbReference type="STRING" id="700598.Niako_3896"/>
<dbReference type="Pfam" id="PF17293">
    <property type="entry name" value="Arm-DNA-bind_5"/>
    <property type="match status" value="1"/>
</dbReference>
<evidence type="ECO:0000313" key="6">
    <source>
        <dbReference type="Proteomes" id="UP000005438"/>
    </source>
</evidence>
<keyword evidence="2" id="KW-0238">DNA-binding</keyword>
<feature type="domain" description="Tyr recombinase" evidence="4">
    <location>
        <begin position="222"/>
        <end position="399"/>
    </location>
</feature>
<dbReference type="SUPFAM" id="SSF56349">
    <property type="entry name" value="DNA breaking-rejoining enzymes"/>
    <property type="match status" value="1"/>
</dbReference>
<dbReference type="GO" id="GO:0003677">
    <property type="term" value="F:DNA binding"/>
    <property type="evidence" value="ECO:0007669"/>
    <property type="project" value="UniProtKB-KW"/>
</dbReference>
<proteinExistence type="inferred from homology"/>
<dbReference type="PANTHER" id="PTHR30349:SF64">
    <property type="entry name" value="PROPHAGE INTEGRASE INTD-RELATED"/>
    <property type="match status" value="1"/>
</dbReference>
<dbReference type="Gene3D" id="1.10.443.10">
    <property type="entry name" value="Intergrase catalytic core"/>
    <property type="match status" value="1"/>
</dbReference>
<dbReference type="HOGENOM" id="CLU_033139_2_0_10"/>
<dbReference type="PANTHER" id="PTHR30349">
    <property type="entry name" value="PHAGE INTEGRASE-RELATED"/>
    <property type="match status" value="1"/>
</dbReference>
<dbReference type="CDD" id="cd01185">
    <property type="entry name" value="INTN1_C_like"/>
    <property type="match status" value="1"/>
</dbReference>
<accession>G8T8K9</accession>
<dbReference type="InterPro" id="IPR035386">
    <property type="entry name" value="Arm-DNA-bind_5"/>
</dbReference>
<dbReference type="Gene3D" id="1.10.150.130">
    <property type="match status" value="1"/>
</dbReference>
<dbReference type="PROSITE" id="PS51898">
    <property type="entry name" value="TYR_RECOMBINASE"/>
    <property type="match status" value="1"/>
</dbReference>
<dbReference type="EMBL" id="CP003178">
    <property type="protein sequence ID" value="AEW00181.1"/>
    <property type="molecule type" value="Genomic_DNA"/>
</dbReference>
<dbReference type="RefSeq" id="WP_014220094.1">
    <property type="nucleotide sequence ID" value="NC_016609.1"/>
</dbReference>
<dbReference type="KEGG" id="nko:Niako_3896"/>
<dbReference type="AlphaFoldDB" id="G8T8K9"/>
<dbReference type="eggNOG" id="COG4974">
    <property type="taxonomic scope" value="Bacteria"/>
</dbReference>
<keyword evidence="3" id="KW-0233">DNA recombination</keyword>
<evidence type="ECO:0000313" key="5">
    <source>
        <dbReference type="EMBL" id="AEW00181.1"/>
    </source>
</evidence>
<comment type="similarity">
    <text evidence="1">Belongs to the 'phage' integrase family.</text>
</comment>
<dbReference type="Pfam" id="PF13102">
    <property type="entry name" value="Phage_int_SAM_5"/>
    <property type="match status" value="1"/>
</dbReference>
<dbReference type="InterPro" id="IPR011010">
    <property type="entry name" value="DNA_brk_join_enz"/>
</dbReference>
<gene>
    <name evidence="5" type="ordered locus">Niako_3896</name>
</gene>
<name>G8T8K9_NIAKG</name>
<dbReference type="InterPro" id="IPR002104">
    <property type="entry name" value="Integrase_catalytic"/>
</dbReference>
<dbReference type="GO" id="GO:0015074">
    <property type="term" value="P:DNA integration"/>
    <property type="evidence" value="ECO:0007669"/>
    <property type="project" value="InterPro"/>
</dbReference>
<evidence type="ECO:0000256" key="1">
    <source>
        <dbReference type="ARBA" id="ARBA00008857"/>
    </source>
</evidence>
<dbReference type="InterPro" id="IPR050090">
    <property type="entry name" value="Tyrosine_recombinase_XerCD"/>
</dbReference>